<feature type="compositionally biased region" description="Basic and acidic residues" evidence="1">
    <location>
        <begin position="157"/>
        <end position="166"/>
    </location>
</feature>
<protein>
    <recommendedName>
        <fullName evidence="4">ERF family protein</fullName>
    </recommendedName>
</protein>
<reference evidence="2 3" key="1">
    <citation type="journal article" date="2019" name="ACS Chem. Biol.">
        <title>Identification and Mobilization of a Cryptic Antibiotic Biosynthesis Gene Locus from a Human-Pathogenic Nocardia Isolate.</title>
        <authorList>
            <person name="Herisse M."/>
            <person name="Ishida K."/>
            <person name="Porter J.L."/>
            <person name="Howden B."/>
            <person name="Hertweck C."/>
            <person name="Stinear T.P."/>
            <person name="Pidot S.J."/>
        </authorList>
    </citation>
    <scope>NUCLEOTIDE SEQUENCE [LARGE SCALE GENOMIC DNA]</scope>
    <source>
        <strain evidence="2 3">AUSMDU00012715</strain>
    </source>
</reference>
<accession>A0A6G9Z712</accession>
<evidence type="ECO:0008006" key="4">
    <source>
        <dbReference type="Google" id="ProtNLM"/>
    </source>
</evidence>
<gene>
    <name evidence="2" type="ORF">F6W96_26095</name>
</gene>
<name>A0A6G9Z712_9NOCA</name>
<sequence>MRVNVYQAVNEVRKDAGAVAKDQKNMAQKFSFRGVDQVVNACAPAMRAHGVIVAPSSTHLRTEEITSGSGKRQAWVTGSVRYMVYGPDGDSFPIEAATEATDFADKATAKAMSVAYRIALLQLFSLPTDDPDPDSDYVERSAATTQPRSGSPAAKARGTEARKEAAAKPNDAQAMRDNIFAECRKRNLGPDDLRARWAEVGGTGKITECADETKLAALLSAVILNSGE</sequence>
<dbReference type="Pfam" id="PF04404">
    <property type="entry name" value="ERF"/>
    <property type="match status" value="1"/>
</dbReference>
<dbReference type="EMBL" id="CP046173">
    <property type="protein sequence ID" value="QIS21282.1"/>
    <property type="molecule type" value="Genomic_DNA"/>
</dbReference>
<dbReference type="Proteomes" id="UP000500953">
    <property type="component" value="Chromosome"/>
</dbReference>
<proteinExistence type="predicted"/>
<evidence type="ECO:0000313" key="3">
    <source>
        <dbReference type="Proteomes" id="UP000500953"/>
    </source>
</evidence>
<dbReference type="InterPro" id="IPR007499">
    <property type="entry name" value="ERF_bacteria_virus"/>
</dbReference>
<dbReference type="AlphaFoldDB" id="A0A6G9Z712"/>
<feature type="region of interest" description="Disordered" evidence="1">
    <location>
        <begin position="131"/>
        <end position="173"/>
    </location>
</feature>
<organism evidence="2 3">
    <name type="scientific">Nocardia terpenica</name>
    <dbReference type="NCBI Taxonomy" id="455432"/>
    <lineage>
        <taxon>Bacteria</taxon>
        <taxon>Bacillati</taxon>
        <taxon>Actinomycetota</taxon>
        <taxon>Actinomycetes</taxon>
        <taxon>Mycobacteriales</taxon>
        <taxon>Nocardiaceae</taxon>
        <taxon>Nocardia</taxon>
    </lineage>
</organism>
<evidence type="ECO:0000256" key="1">
    <source>
        <dbReference type="SAM" id="MobiDB-lite"/>
    </source>
</evidence>
<evidence type="ECO:0000313" key="2">
    <source>
        <dbReference type="EMBL" id="QIS21282.1"/>
    </source>
</evidence>